<dbReference type="EMBL" id="JACIJN010000012">
    <property type="protein sequence ID" value="MBB5727250.1"/>
    <property type="molecule type" value="Genomic_DNA"/>
</dbReference>
<reference evidence="4 5" key="3">
    <citation type="submission" date="2020-08" db="EMBL/GenBank/DDBJ databases">
        <authorList>
            <person name="Partida-Martinez L."/>
            <person name="Huntemann M."/>
            <person name="Clum A."/>
            <person name="Wang J."/>
            <person name="Palaniappan K."/>
            <person name="Ritter S."/>
            <person name="Chen I.-M."/>
            <person name="Stamatis D."/>
            <person name="Reddy T."/>
            <person name="O'Malley R."/>
            <person name="Daum C."/>
            <person name="Shapiro N."/>
            <person name="Ivanova N."/>
            <person name="Kyrpides N."/>
            <person name="Woyke T."/>
        </authorList>
    </citation>
    <scope>NUCLEOTIDE SEQUENCE [LARGE SCALE GENOMIC DNA]</scope>
    <source>
        <strain evidence="4 5">AS3.13</strain>
    </source>
</reference>
<evidence type="ECO:0000256" key="1">
    <source>
        <dbReference type="ARBA" id="ARBA00022842"/>
    </source>
</evidence>
<keyword evidence="4" id="KW-0548">Nucleotidyltransferase</keyword>
<proteinExistence type="predicted"/>
<dbReference type="SUPFAM" id="SSF53448">
    <property type="entry name" value="Nucleotide-diphospho-sugar transferases"/>
    <property type="match status" value="1"/>
</dbReference>
<evidence type="ECO:0000313" key="4">
    <source>
        <dbReference type="EMBL" id="MBB6505923.1"/>
    </source>
</evidence>
<feature type="domain" description="MobA-like NTP transferase" evidence="2">
    <location>
        <begin position="10"/>
        <end position="167"/>
    </location>
</feature>
<dbReference type="PANTHER" id="PTHR43777">
    <property type="entry name" value="MOLYBDENUM COFACTOR CYTIDYLYLTRANSFERASE"/>
    <property type="match status" value="1"/>
</dbReference>
<protein>
    <submittedName>
        <fullName evidence="4">Molybdenum cofactor cytidylyltransferase</fullName>
        <ecNumber evidence="4">2.7.7.76</ecNumber>
    </submittedName>
</protein>
<name>A0A7X0MQX9_9SPHN</name>
<dbReference type="Gene3D" id="3.90.550.10">
    <property type="entry name" value="Spore Coat Polysaccharide Biosynthesis Protein SpsA, Chain A"/>
    <property type="match status" value="1"/>
</dbReference>
<reference evidence="3 6" key="1">
    <citation type="submission" date="2020-08" db="EMBL/GenBank/DDBJ databases">
        <title>Genomic Encyclopedia of Type Strains, Phase IV (KMG-IV): sequencing the most valuable type-strain genomes for metagenomic binning, comparative biology and taxonomic classification.</title>
        <authorList>
            <person name="Goeker M."/>
        </authorList>
    </citation>
    <scope>NUCLEOTIDE SEQUENCE [LARGE SCALE GENOMIC DNA]</scope>
    <source>
        <strain evidence="3 6">DSM 101535</strain>
    </source>
</reference>
<dbReference type="CDD" id="cd04182">
    <property type="entry name" value="GT_2_like_f"/>
    <property type="match status" value="1"/>
</dbReference>
<evidence type="ECO:0000313" key="3">
    <source>
        <dbReference type="EMBL" id="MBB5727250.1"/>
    </source>
</evidence>
<dbReference type="GO" id="GO:0061602">
    <property type="term" value="F:molybdenum cofactor cytidylyltransferase activity"/>
    <property type="evidence" value="ECO:0007669"/>
    <property type="project" value="UniProtKB-EC"/>
</dbReference>
<sequence length="223" mass="24287">MIAVEDTVLILLAAGRSDRFGDGNKLEEQFLARPLGLHVAVALEDMPFRERIVVVDGCTIDYAAHRFSVLHNAAPDRDMASSVRMGVDCARARDAKAVLIALADMPRVTAAHIYRLFDAAADLDDRAVVASSDGTTPRPPVLFGRDRFEEVLAITGDQGARDLIQAGRHVVANAAELIDVDTPEDLERLRELVHAPEALMRPDSHLLRAGSSEERRAAFDGTL</sequence>
<organism evidence="4 5">
    <name type="scientific">Sphingomonas endophytica</name>
    <dbReference type="NCBI Taxonomy" id="869719"/>
    <lineage>
        <taxon>Bacteria</taxon>
        <taxon>Pseudomonadati</taxon>
        <taxon>Pseudomonadota</taxon>
        <taxon>Alphaproteobacteria</taxon>
        <taxon>Sphingomonadales</taxon>
        <taxon>Sphingomonadaceae</taxon>
        <taxon>Sphingomonas</taxon>
    </lineage>
</organism>
<dbReference type="InterPro" id="IPR029044">
    <property type="entry name" value="Nucleotide-diphossugar_trans"/>
</dbReference>
<accession>A0A7X0MQX9</accession>
<evidence type="ECO:0000313" key="5">
    <source>
        <dbReference type="Proteomes" id="UP000522313"/>
    </source>
</evidence>
<keyword evidence="4" id="KW-0808">Transferase</keyword>
<dbReference type="InterPro" id="IPR025877">
    <property type="entry name" value="MobA-like_NTP_Trfase"/>
</dbReference>
<dbReference type="EMBL" id="JACHBT010000016">
    <property type="protein sequence ID" value="MBB6505923.1"/>
    <property type="molecule type" value="Genomic_DNA"/>
</dbReference>
<evidence type="ECO:0000313" key="6">
    <source>
        <dbReference type="Proteomes" id="UP000560131"/>
    </source>
</evidence>
<keyword evidence="1" id="KW-0460">Magnesium</keyword>
<reference evidence="4 5" key="2">
    <citation type="submission" date="2020-08" db="EMBL/GenBank/DDBJ databases">
        <title>The Agave Microbiome: Exploring the role of microbial communities in plant adaptations to desert environments.</title>
        <authorList>
            <person name="Partida-Martinez L.P."/>
        </authorList>
    </citation>
    <scope>NUCLEOTIDE SEQUENCE [LARGE SCALE GENOMIC DNA]</scope>
    <source>
        <strain evidence="4 5">AS3.13</strain>
    </source>
</reference>
<dbReference type="AlphaFoldDB" id="A0A7X0MQX9"/>
<dbReference type="PANTHER" id="PTHR43777:SF1">
    <property type="entry name" value="MOLYBDENUM COFACTOR CYTIDYLYLTRANSFERASE"/>
    <property type="match status" value="1"/>
</dbReference>
<dbReference type="Proteomes" id="UP000560131">
    <property type="component" value="Unassembled WGS sequence"/>
</dbReference>
<dbReference type="RefSeq" id="WP_184040224.1">
    <property type="nucleotide sequence ID" value="NZ_BAABAR010000001.1"/>
</dbReference>
<keyword evidence="6" id="KW-1185">Reference proteome</keyword>
<dbReference type="Pfam" id="PF12804">
    <property type="entry name" value="NTP_transf_3"/>
    <property type="match status" value="1"/>
</dbReference>
<comment type="caution">
    <text evidence="4">The sequence shown here is derived from an EMBL/GenBank/DDBJ whole genome shotgun (WGS) entry which is preliminary data.</text>
</comment>
<dbReference type="Proteomes" id="UP000522313">
    <property type="component" value="Unassembled WGS sequence"/>
</dbReference>
<gene>
    <name evidence="4" type="ORF">F4693_002920</name>
    <name evidence="3" type="ORF">FHS97_003205</name>
</gene>
<dbReference type="EC" id="2.7.7.76" evidence="4"/>
<evidence type="ECO:0000259" key="2">
    <source>
        <dbReference type="Pfam" id="PF12804"/>
    </source>
</evidence>